<keyword evidence="2" id="KW-0560">Oxidoreductase</keyword>
<evidence type="ECO:0000259" key="4">
    <source>
        <dbReference type="Pfam" id="PF07992"/>
    </source>
</evidence>
<keyword evidence="1" id="KW-0285">Flavoprotein</keyword>
<dbReference type="PANTHER" id="PTHR48105">
    <property type="entry name" value="THIOREDOXIN REDUCTASE 1-RELATED-RELATED"/>
    <property type="match status" value="1"/>
</dbReference>
<dbReference type="SUPFAM" id="SSF51905">
    <property type="entry name" value="FAD/NAD(P)-binding domain"/>
    <property type="match status" value="1"/>
</dbReference>
<feature type="domain" description="FAD/NAD(P)-binding" evidence="4">
    <location>
        <begin position="7"/>
        <end position="285"/>
    </location>
</feature>
<dbReference type="PRINTS" id="PR00469">
    <property type="entry name" value="PNDRDTASEII"/>
</dbReference>
<dbReference type="GO" id="GO:0004791">
    <property type="term" value="F:thioredoxin-disulfide reductase (NADPH) activity"/>
    <property type="evidence" value="ECO:0007669"/>
    <property type="project" value="UniProtKB-EC"/>
</dbReference>
<organism evidence="5 6">
    <name type="scientific">Antricoccus suffuscus</name>
    <dbReference type="NCBI Taxonomy" id="1629062"/>
    <lineage>
        <taxon>Bacteria</taxon>
        <taxon>Bacillati</taxon>
        <taxon>Actinomycetota</taxon>
        <taxon>Actinomycetes</taxon>
        <taxon>Geodermatophilales</taxon>
        <taxon>Antricoccaceae</taxon>
        <taxon>Antricoccus</taxon>
    </lineage>
</organism>
<dbReference type="InterPro" id="IPR050097">
    <property type="entry name" value="Ferredoxin-NADP_redctase_2"/>
</dbReference>
<protein>
    <submittedName>
        <fullName evidence="5">Thioredoxin reductase</fullName>
    </submittedName>
</protein>
<comment type="caution">
    <text evidence="5">The sequence shown here is derived from an EMBL/GenBank/DDBJ whole genome shotgun (WGS) entry which is preliminary data.</text>
</comment>
<dbReference type="InterPro" id="IPR036188">
    <property type="entry name" value="FAD/NAD-bd_sf"/>
</dbReference>
<accession>A0A2T1A1F2</accession>
<evidence type="ECO:0000313" key="6">
    <source>
        <dbReference type="Proteomes" id="UP000237752"/>
    </source>
</evidence>
<dbReference type="InterPro" id="IPR023753">
    <property type="entry name" value="FAD/NAD-binding_dom"/>
</dbReference>
<reference evidence="5 6" key="1">
    <citation type="submission" date="2018-03" db="EMBL/GenBank/DDBJ databases">
        <title>Genomic Encyclopedia of Archaeal and Bacterial Type Strains, Phase II (KMG-II): from individual species to whole genera.</title>
        <authorList>
            <person name="Goeker M."/>
        </authorList>
    </citation>
    <scope>NUCLEOTIDE SEQUENCE [LARGE SCALE GENOMIC DNA]</scope>
    <source>
        <strain evidence="5 6">DSM 100065</strain>
    </source>
</reference>
<evidence type="ECO:0000313" key="5">
    <source>
        <dbReference type="EMBL" id="PRZ42440.1"/>
    </source>
</evidence>
<dbReference type="Gene3D" id="3.50.50.60">
    <property type="entry name" value="FAD/NAD(P)-binding domain"/>
    <property type="match status" value="2"/>
</dbReference>
<dbReference type="RefSeq" id="WP_106348484.1">
    <property type="nucleotide sequence ID" value="NZ_PVUE01000005.1"/>
</dbReference>
<proteinExistence type="predicted"/>
<evidence type="ECO:0000256" key="3">
    <source>
        <dbReference type="ARBA" id="ARBA00048132"/>
    </source>
</evidence>
<gene>
    <name evidence="5" type="ORF">CLV47_10558</name>
</gene>
<dbReference type="Pfam" id="PF07992">
    <property type="entry name" value="Pyr_redox_2"/>
    <property type="match status" value="1"/>
</dbReference>
<dbReference type="AlphaFoldDB" id="A0A2T1A1F2"/>
<evidence type="ECO:0000256" key="1">
    <source>
        <dbReference type="ARBA" id="ARBA00022630"/>
    </source>
</evidence>
<evidence type="ECO:0000256" key="2">
    <source>
        <dbReference type="ARBA" id="ARBA00023002"/>
    </source>
</evidence>
<name>A0A2T1A1F2_9ACTN</name>
<dbReference type="OrthoDB" id="9786503at2"/>
<dbReference type="PRINTS" id="PR00368">
    <property type="entry name" value="FADPNR"/>
</dbReference>
<sequence length="315" mass="33180">MNTNRWDVVVIGGGPAGLSTALTLVRARRRVLVLDSGLPRNRFAAHMHGVLGHDGKSPLTLLAEGRAEVEGYGGVIREATVVRTGRVDDGFEVEDSDGRVVLARKLVVATGLRDELPDIEGLADYWGRGVAVCPYCDGYEVRDRRIGVLATSQMSVPYTQLVRQWSSSVVYLADTVGPPTGADRMGFDARGIEIEEGAVRRVIADADGIRGVEMADGRTIDLDAIFTHPHSVALDEPLRQLGADRTETPLGSFVNVDPTGRTSVAGVWAVGNTVNAAANVPASIGAGSAAGGALNYDLVLDDVQLALGAAKEDAA</sequence>
<dbReference type="EMBL" id="PVUE01000005">
    <property type="protein sequence ID" value="PRZ42440.1"/>
    <property type="molecule type" value="Genomic_DNA"/>
</dbReference>
<comment type="catalytic activity">
    <reaction evidence="3">
        <text>[thioredoxin]-dithiol + NADP(+) = [thioredoxin]-disulfide + NADPH + H(+)</text>
        <dbReference type="Rhea" id="RHEA:20345"/>
        <dbReference type="Rhea" id="RHEA-COMP:10698"/>
        <dbReference type="Rhea" id="RHEA-COMP:10700"/>
        <dbReference type="ChEBI" id="CHEBI:15378"/>
        <dbReference type="ChEBI" id="CHEBI:29950"/>
        <dbReference type="ChEBI" id="CHEBI:50058"/>
        <dbReference type="ChEBI" id="CHEBI:57783"/>
        <dbReference type="ChEBI" id="CHEBI:58349"/>
        <dbReference type="EC" id="1.8.1.9"/>
    </reaction>
</comment>
<dbReference type="Proteomes" id="UP000237752">
    <property type="component" value="Unassembled WGS sequence"/>
</dbReference>
<keyword evidence="6" id="KW-1185">Reference proteome</keyword>